<gene>
    <name evidence="1" type="ORF">L2E82_30847</name>
</gene>
<accession>A0ACB9D1Z6</accession>
<reference evidence="2" key="1">
    <citation type="journal article" date="2022" name="Mol. Ecol. Resour.">
        <title>The genomes of chicory, endive, great burdock and yacon provide insights into Asteraceae palaeo-polyploidization history and plant inulin production.</title>
        <authorList>
            <person name="Fan W."/>
            <person name="Wang S."/>
            <person name="Wang H."/>
            <person name="Wang A."/>
            <person name="Jiang F."/>
            <person name="Liu H."/>
            <person name="Zhao H."/>
            <person name="Xu D."/>
            <person name="Zhang Y."/>
        </authorList>
    </citation>
    <scope>NUCLEOTIDE SEQUENCE [LARGE SCALE GENOMIC DNA]</scope>
    <source>
        <strain evidence="2">cv. Punajuju</strain>
    </source>
</reference>
<sequence length="91" mass="10618">MESSLHCSLSYSDRFNLHILRPIVAISFVLSLLVFGWFLAWKLLLVHVPLVQEIFGLKKKQFLPKPSNRRRFSRFYNNLTLNHTDNSDVSG</sequence>
<proteinExistence type="predicted"/>
<evidence type="ECO:0000313" key="1">
    <source>
        <dbReference type="EMBL" id="KAI3740418.1"/>
    </source>
</evidence>
<organism evidence="1 2">
    <name type="scientific">Cichorium intybus</name>
    <name type="common">Chicory</name>
    <dbReference type="NCBI Taxonomy" id="13427"/>
    <lineage>
        <taxon>Eukaryota</taxon>
        <taxon>Viridiplantae</taxon>
        <taxon>Streptophyta</taxon>
        <taxon>Embryophyta</taxon>
        <taxon>Tracheophyta</taxon>
        <taxon>Spermatophyta</taxon>
        <taxon>Magnoliopsida</taxon>
        <taxon>eudicotyledons</taxon>
        <taxon>Gunneridae</taxon>
        <taxon>Pentapetalae</taxon>
        <taxon>asterids</taxon>
        <taxon>campanulids</taxon>
        <taxon>Asterales</taxon>
        <taxon>Asteraceae</taxon>
        <taxon>Cichorioideae</taxon>
        <taxon>Cichorieae</taxon>
        <taxon>Cichoriinae</taxon>
        <taxon>Cichorium</taxon>
    </lineage>
</organism>
<reference evidence="1 2" key="2">
    <citation type="journal article" date="2022" name="Mol. Ecol. Resour.">
        <title>The genomes of chicory, endive, great burdock and yacon provide insights into Asteraceae paleo-polyploidization history and plant inulin production.</title>
        <authorList>
            <person name="Fan W."/>
            <person name="Wang S."/>
            <person name="Wang H."/>
            <person name="Wang A."/>
            <person name="Jiang F."/>
            <person name="Liu H."/>
            <person name="Zhao H."/>
            <person name="Xu D."/>
            <person name="Zhang Y."/>
        </authorList>
    </citation>
    <scope>NUCLEOTIDE SEQUENCE [LARGE SCALE GENOMIC DNA]</scope>
    <source>
        <strain evidence="2">cv. Punajuju</strain>
        <tissue evidence="1">Leaves</tissue>
    </source>
</reference>
<comment type="caution">
    <text evidence="1">The sequence shown here is derived from an EMBL/GenBank/DDBJ whole genome shotgun (WGS) entry which is preliminary data.</text>
</comment>
<protein>
    <submittedName>
        <fullName evidence="1">Uncharacterized protein</fullName>
    </submittedName>
</protein>
<keyword evidence="2" id="KW-1185">Reference proteome</keyword>
<evidence type="ECO:0000313" key="2">
    <source>
        <dbReference type="Proteomes" id="UP001055811"/>
    </source>
</evidence>
<dbReference type="EMBL" id="CM042013">
    <property type="protein sequence ID" value="KAI3740418.1"/>
    <property type="molecule type" value="Genomic_DNA"/>
</dbReference>
<dbReference type="Proteomes" id="UP001055811">
    <property type="component" value="Linkage Group LG05"/>
</dbReference>
<name>A0ACB9D1Z6_CICIN</name>